<dbReference type="GO" id="GO:0004190">
    <property type="term" value="F:aspartic-type endopeptidase activity"/>
    <property type="evidence" value="ECO:0007669"/>
    <property type="project" value="UniProtKB-KW"/>
</dbReference>
<gene>
    <name evidence="5" type="ORF">M959_03504</name>
</gene>
<evidence type="ECO:0000256" key="3">
    <source>
        <dbReference type="ARBA" id="ARBA00022801"/>
    </source>
</evidence>
<dbReference type="SUPFAM" id="SSF51283">
    <property type="entry name" value="dUTPase-like"/>
    <property type="match status" value="1"/>
</dbReference>
<dbReference type="Pfam" id="PF00692">
    <property type="entry name" value="dUTPase"/>
    <property type="match status" value="1"/>
</dbReference>
<name>A0A093DHP0_CHAPE</name>
<evidence type="ECO:0000313" key="5">
    <source>
        <dbReference type="EMBL" id="KFU88150.1"/>
    </source>
</evidence>
<dbReference type="PROSITE" id="PS50175">
    <property type="entry name" value="ASP_PROT_RETROV"/>
    <property type="match status" value="1"/>
</dbReference>
<proteinExistence type="predicted"/>
<dbReference type="AlphaFoldDB" id="A0A093DHP0"/>
<dbReference type="InterPro" id="IPR033704">
    <property type="entry name" value="dUTPase_trimeric"/>
</dbReference>
<feature type="domain" description="Peptidase A2" evidence="4">
    <location>
        <begin position="145"/>
        <end position="159"/>
    </location>
</feature>
<dbReference type="Proteomes" id="UP000031515">
    <property type="component" value="Unassembled WGS sequence"/>
</dbReference>
<reference evidence="6" key="2">
    <citation type="journal article" date="2014" name="Science">
        <title>Comparative genomics reveals insights into avian genome evolution and adaptation.</title>
        <authorList>
            <consortium name="Avian Genome Consortium"/>
            <person name="Zhang G."/>
            <person name="Li C."/>
            <person name="Li Q."/>
            <person name="Li B."/>
            <person name="Larkin D.M."/>
            <person name="Lee C."/>
            <person name="Storz J.F."/>
            <person name="Antunes A."/>
            <person name="Greenwold M.J."/>
            <person name="Meredith R.W."/>
            <person name="Odeen A."/>
            <person name="Cui J."/>
            <person name="Zhou Q."/>
            <person name="Xu L."/>
            <person name="Pan H."/>
            <person name="Wang Z."/>
            <person name="Jin L."/>
            <person name="Zhang P."/>
            <person name="Hu H."/>
            <person name="Yang W."/>
            <person name="Hu J."/>
            <person name="Xiao J."/>
            <person name="Yang Z."/>
            <person name="Liu Y."/>
            <person name="Xie Q."/>
            <person name="Yu H."/>
            <person name="Lian J."/>
            <person name="Wen P."/>
            <person name="Zhang F."/>
            <person name="Li H."/>
            <person name="Zeng Y."/>
            <person name="Xiong Z."/>
            <person name="Liu S."/>
            <person name="Zhou L."/>
            <person name="Huang Z."/>
            <person name="An N."/>
            <person name="Wang J."/>
            <person name="Zheng Q."/>
            <person name="Xiong Y."/>
            <person name="Wang G."/>
            <person name="Wang B."/>
            <person name="Wang J."/>
            <person name="Fan Y."/>
            <person name="da Fonseca R.R."/>
            <person name="Alfaro-Nunez A."/>
            <person name="Schubert M."/>
            <person name="Orlando L."/>
            <person name="Mourier T."/>
            <person name="Howard J.T."/>
            <person name="Ganapathy G."/>
            <person name="Pfenning A."/>
            <person name="Whitney O."/>
            <person name="Rivas M.V."/>
            <person name="Hara E."/>
            <person name="Smith J."/>
            <person name="Farre M."/>
            <person name="Narayan J."/>
            <person name="Slavov G."/>
            <person name="Romanov M.N."/>
            <person name="Borges R."/>
            <person name="Machado J.P."/>
            <person name="Khan I."/>
            <person name="Springer M.S."/>
            <person name="Gatesy J."/>
            <person name="Hoffmann F.G."/>
            <person name="Opazo J.C."/>
            <person name="Hastad O."/>
            <person name="Sawyer R.H."/>
            <person name="Kim H."/>
            <person name="Kim K.W."/>
            <person name="Kim H.J."/>
            <person name="Cho S."/>
            <person name="Li N."/>
            <person name="Huang Y."/>
            <person name="Bruford M.W."/>
            <person name="Zhan X."/>
            <person name="Dixon A."/>
            <person name="Bertelsen M.F."/>
            <person name="Derryberry E."/>
            <person name="Warren W."/>
            <person name="Wilson R.K."/>
            <person name="Li S."/>
            <person name="Ray D.A."/>
            <person name="Green R.E."/>
            <person name="O'Brien S.J."/>
            <person name="Griffin D."/>
            <person name="Johnson W.E."/>
            <person name="Haussler D."/>
            <person name="Ryder O.A."/>
            <person name="Willerslev E."/>
            <person name="Graves G.R."/>
            <person name="Alstrom P."/>
            <person name="Fjeldsa J."/>
            <person name="Mindell D.P."/>
            <person name="Edwards S.V."/>
            <person name="Braun E.L."/>
            <person name="Rahbek C."/>
            <person name="Burt D.W."/>
            <person name="Houde P."/>
            <person name="Zhang Y."/>
            <person name="Yang H."/>
            <person name="Wang J."/>
            <person name="Jarvis E.D."/>
            <person name="Gilbert M.T."/>
            <person name="Wang J."/>
        </authorList>
    </citation>
    <scope>NUCLEOTIDE SEQUENCE [LARGE SCALE GENOMIC DNA]</scope>
</reference>
<evidence type="ECO:0000256" key="1">
    <source>
        <dbReference type="ARBA" id="ARBA00022670"/>
    </source>
</evidence>
<dbReference type="InterPro" id="IPR021109">
    <property type="entry name" value="Peptidase_aspartic_dom_sf"/>
</dbReference>
<dbReference type="InterPro" id="IPR001995">
    <property type="entry name" value="Peptidase_A2_cat"/>
</dbReference>
<protein>
    <recommendedName>
        <fullName evidence="4">Peptidase A2 domain-containing protein</fullName>
    </recommendedName>
</protein>
<accession>A0A093DHP0</accession>
<feature type="non-terminal residue" evidence="5">
    <location>
        <position position="1"/>
    </location>
</feature>
<dbReference type="PANTHER" id="PTHR19422:SF123">
    <property type="entry name" value="RT1 CLASS I, LOCUS CE15"/>
    <property type="match status" value="1"/>
</dbReference>
<evidence type="ECO:0000313" key="6">
    <source>
        <dbReference type="Proteomes" id="UP000031515"/>
    </source>
</evidence>
<organism evidence="5 6">
    <name type="scientific">Chaetura pelagica</name>
    <name type="common">Chimney swift</name>
    <name type="synonym">Hirundo pelagica</name>
    <dbReference type="NCBI Taxonomy" id="8897"/>
    <lineage>
        <taxon>Eukaryota</taxon>
        <taxon>Metazoa</taxon>
        <taxon>Chordata</taxon>
        <taxon>Craniata</taxon>
        <taxon>Vertebrata</taxon>
        <taxon>Euteleostomi</taxon>
        <taxon>Archelosauria</taxon>
        <taxon>Archosauria</taxon>
        <taxon>Dinosauria</taxon>
        <taxon>Saurischia</taxon>
        <taxon>Theropoda</taxon>
        <taxon>Coelurosauria</taxon>
        <taxon>Aves</taxon>
        <taxon>Neognathae</taxon>
        <taxon>Neoaves</taxon>
        <taxon>Strisores</taxon>
        <taxon>Apodiformes</taxon>
        <taxon>Apodidae</taxon>
        <taxon>Apodinae</taxon>
        <taxon>Chaetura</taxon>
    </lineage>
</organism>
<dbReference type="EMBL" id="KN126296">
    <property type="protein sequence ID" value="KFU88150.1"/>
    <property type="molecule type" value="Genomic_DNA"/>
</dbReference>
<dbReference type="GO" id="GO:0006508">
    <property type="term" value="P:proteolysis"/>
    <property type="evidence" value="ECO:0007669"/>
    <property type="project" value="UniProtKB-KW"/>
</dbReference>
<sequence length="159" mass="17131">GSLGIDLESAITVTLMTSMPTKVPTTTFGPLVQNNLRVGALLLGRSSTGLAGLVVLPGVIDADYTGQICVIAFALQPAITVEKGMHIAQLLLYERHKLTPLDDNSFRGANGFGSTGQQLVNLVQRMEQRPQLTFIVHHQQEQQRFLAMCDTGADVTILS</sequence>
<dbReference type="Gene3D" id="2.40.70.10">
    <property type="entry name" value="Acid Proteases"/>
    <property type="match status" value="1"/>
</dbReference>
<keyword evidence="6" id="KW-1185">Reference proteome</keyword>
<dbReference type="InterPro" id="IPR029054">
    <property type="entry name" value="dUTPase-like"/>
</dbReference>
<keyword evidence="1" id="KW-0645">Protease</keyword>
<feature type="non-terminal residue" evidence="5">
    <location>
        <position position="159"/>
    </location>
</feature>
<evidence type="ECO:0000259" key="4">
    <source>
        <dbReference type="PROSITE" id="PS50175"/>
    </source>
</evidence>
<dbReference type="CDD" id="cd07557">
    <property type="entry name" value="trimeric_dUTPase"/>
    <property type="match status" value="1"/>
</dbReference>
<dbReference type="InterPro" id="IPR036157">
    <property type="entry name" value="dUTPase-like_sf"/>
</dbReference>
<dbReference type="PANTHER" id="PTHR19422">
    <property type="entry name" value="GAG RETROVIRAL POLYPROTEIN"/>
    <property type="match status" value="1"/>
</dbReference>
<dbReference type="Gene3D" id="2.70.40.10">
    <property type="match status" value="1"/>
</dbReference>
<dbReference type="InterPro" id="IPR051592">
    <property type="entry name" value="HERV-K_Pro_peptidase_A2"/>
</dbReference>
<keyword evidence="2" id="KW-0064">Aspartyl protease</keyword>
<evidence type="ECO:0000256" key="2">
    <source>
        <dbReference type="ARBA" id="ARBA00022750"/>
    </source>
</evidence>
<reference evidence="5 6" key="1">
    <citation type="submission" date="2013-08" db="EMBL/GenBank/DDBJ databases">
        <title>Genome evolution of avian class.</title>
        <authorList>
            <person name="Zhang G."/>
            <person name="Li C."/>
        </authorList>
    </citation>
    <scope>NUCLEOTIDE SEQUENCE [LARGE SCALE GENOMIC DNA]</scope>
    <source>
        <strain evidence="5">M959</strain>
    </source>
</reference>
<keyword evidence="3" id="KW-0378">Hydrolase</keyword>